<dbReference type="InterPro" id="IPR001017">
    <property type="entry name" value="DH_E1"/>
</dbReference>
<dbReference type="InterPro" id="IPR017596">
    <property type="entry name" value="PdhA/BkdA"/>
</dbReference>
<comment type="catalytic activity">
    <reaction evidence="4">
        <text>N(6)-[(R)-lipoyl]-L-lysyl-[protein] + pyruvate + H(+) = N(6)-[(R)-S(8)-acetyldihydrolipoyl]-L-lysyl-[protein] + CO2</text>
        <dbReference type="Rhea" id="RHEA:19189"/>
        <dbReference type="Rhea" id="RHEA-COMP:10474"/>
        <dbReference type="Rhea" id="RHEA-COMP:10478"/>
        <dbReference type="ChEBI" id="CHEBI:15361"/>
        <dbReference type="ChEBI" id="CHEBI:15378"/>
        <dbReference type="ChEBI" id="CHEBI:16526"/>
        <dbReference type="ChEBI" id="CHEBI:83099"/>
        <dbReference type="ChEBI" id="CHEBI:83111"/>
        <dbReference type="EC" id="1.2.4.1"/>
    </reaction>
</comment>
<reference evidence="6 7" key="1">
    <citation type="submission" date="2017-11" db="EMBL/GenBank/DDBJ databases">
        <title>Draft genome sequence of environmental isolate Aeromonas lusitania sp. nov. MDC 2473.</title>
        <authorList>
            <person name="Colston S.M."/>
            <person name="Navarro A."/>
            <person name="Martinez-Murcia A.J."/>
            <person name="Graf J."/>
        </authorList>
    </citation>
    <scope>NUCLEOTIDE SEQUENCE [LARGE SCALE GENOMIC DNA]</scope>
    <source>
        <strain evidence="6 7">MDC 2473</strain>
    </source>
</reference>
<accession>A0A2M8HAC2</accession>
<dbReference type="Proteomes" id="UP000232060">
    <property type="component" value="Unassembled WGS sequence"/>
</dbReference>
<evidence type="ECO:0000259" key="5">
    <source>
        <dbReference type="Pfam" id="PF00676"/>
    </source>
</evidence>
<comment type="subunit">
    <text evidence="4">Heterodimer of an alpha and a beta chain.</text>
</comment>
<proteinExistence type="predicted"/>
<evidence type="ECO:0000256" key="4">
    <source>
        <dbReference type="RuleBase" id="RU366007"/>
    </source>
</evidence>
<gene>
    <name evidence="6" type="primary">pdhA</name>
    <name evidence="6" type="ORF">CUC44_09740</name>
</gene>
<name>A0A2M8HAC2_9GAMM</name>
<dbReference type="AlphaFoldDB" id="A0A2M8HAC2"/>
<organism evidence="6 7">
    <name type="scientific">Aeromonas lusitana</name>
    <dbReference type="NCBI Taxonomy" id="931529"/>
    <lineage>
        <taxon>Bacteria</taxon>
        <taxon>Pseudomonadati</taxon>
        <taxon>Pseudomonadota</taxon>
        <taxon>Gammaproteobacteria</taxon>
        <taxon>Aeromonadales</taxon>
        <taxon>Aeromonadaceae</taxon>
        <taxon>Aeromonas</taxon>
    </lineage>
</organism>
<dbReference type="PANTHER" id="PTHR43380:SF1">
    <property type="entry name" value="2-OXOISOVALERATE DEHYDROGENASE SUBUNIT ALPHA, MITOCHONDRIAL"/>
    <property type="match status" value="1"/>
</dbReference>
<feature type="domain" description="Dehydrogenase E1 component" evidence="5">
    <location>
        <begin position="35"/>
        <end position="323"/>
    </location>
</feature>
<dbReference type="Gene3D" id="3.40.50.970">
    <property type="match status" value="1"/>
</dbReference>
<dbReference type="GO" id="GO:0004739">
    <property type="term" value="F:pyruvate dehydrogenase (acetyl-transferring) activity"/>
    <property type="evidence" value="ECO:0007669"/>
    <property type="project" value="UniProtKB-UniRule"/>
</dbReference>
<comment type="caution">
    <text evidence="6">The sequence shown here is derived from an EMBL/GenBank/DDBJ whole genome shotgun (WGS) entry which is preliminary data.</text>
</comment>
<evidence type="ECO:0000256" key="3">
    <source>
        <dbReference type="ARBA" id="ARBA00023052"/>
    </source>
</evidence>
<keyword evidence="7" id="KW-1185">Reference proteome</keyword>
<evidence type="ECO:0000256" key="2">
    <source>
        <dbReference type="ARBA" id="ARBA00023002"/>
    </source>
</evidence>
<evidence type="ECO:0000313" key="7">
    <source>
        <dbReference type="Proteomes" id="UP000232060"/>
    </source>
</evidence>
<evidence type="ECO:0000256" key="1">
    <source>
        <dbReference type="ARBA" id="ARBA00001964"/>
    </source>
</evidence>
<dbReference type="EMBL" id="PGCP01000013">
    <property type="protein sequence ID" value="PJC93503.1"/>
    <property type="molecule type" value="Genomic_DNA"/>
</dbReference>
<dbReference type="InterPro" id="IPR029061">
    <property type="entry name" value="THDP-binding"/>
</dbReference>
<dbReference type="OrthoDB" id="9766715at2"/>
<keyword evidence="2 4" id="KW-0560">Oxidoreductase</keyword>
<dbReference type="GO" id="GO:0009083">
    <property type="term" value="P:branched-chain amino acid catabolic process"/>
    <property type="evidence" value="ECO:0007669"/>
    <property type="project" value="TreeGrafter"/>
</dbReference>
<sequence length="365" mass="40452">MTHVDIPFLRYLDEEGRPVATLPTWLDKATLHTFYRNMVMVRSYDKKAIALQRTGKLGTFPSHLGAEAVGIGVGLAMRPEDVYVPYYRDMPTLYVRGVPMEQNLQYWGGDERGSVFYKPDGELSEDLPICVPIATQITHAAGIAAAFKLRNQPRVAVVTIGDGGTSKGDFLEGLNCAGVWHLPMVMIINNNQWAISVPRKLQTSAPTLAQKGIGAGVRSLQVDGNDVVAVYEATRAAMERARSGKGPTLIEAVSYRLGDHTTADDATRYRESAEVEAAWAKEPVKRLRQFMAEQGWWDEPQEQALLSEAAREVERAVAAYEGTAPQAPETLLDYQFAELPRDYRAQRQRIIAKGMQAHGGETHHE</sequence>
<keyword evidence="3 4" id="KW-0786">Thiamine pyrophosphate</keyword>
<dbReference type="Pfam" id="PF00676">
    <property type="entry name" value="E1_dh"/>
    <property type="match status" value="1"/>
</dbReference>
<dbReference type="CDD" id="cd02000">
    <property type="entry name" value="TPP_E1_PDC_ADC_BCADC"/>
    <property type="match status" value="1"/>
</dbReference>
<dbReference type="SUPFAM" id="SSF52518">
    <property type="entry name" value="Thiamin diphosphate-binding fold (THDP-binding)"/>
    <property type="match status" value="1"/>
</dbReference>
<dbReference type="EC" id="1.2.4.1" evidence="4"/>
<comment type="cofactor">
    <cofactor evidence="1 4">
        <name>thiamine diphosphate</name>
        <dbReference type="ChEBI" id="CHEBI:58937"/>
    </cofactor>
</comment>
<evidence type="ECO:0000313" key="6">
    <source>
        <dbReference type="EMBL" id="PJC93503.1"/>
    </source>
</evidence>
<dbReference type="InterPro" id="IPR050771">
    <property type="entry name" value="Alpha-ketoacid_DH_E1_comp"/>
</dbReference>
<dbReference type="NCBIfam" id="TIGR03181">
    <property type="entry name" value="PDH_E1_alph_x"/>
    <property type="match status" value="1"/>
</dbReference>
<protein>
    <recommendedName>
        <fullName evidence="4">Pyruvate dehydrogenase E1 component subunit alpha</fullName>
        <ecNumber evidence="4">1.2.4.1</ecNumber>
    </recommendedName>
</protein>
<comment type="function">
    <text evidence="4">The pyruvate dehydrogenase complex catalyzes the overall conversion of pyruvate to acetyl-CoA and CO(2). It contains multiple copies of three enzymatic components: pyruvate dehydrogenase (E1), dihydrolipoamide acetyltransferase (E2) and lipoamide dehydrogenase (E3).</text>
</comment>
<dbReference type="PANTHER" id="PTHR43380">
    <property type="entry name" value="2-OXOISOVALERATE DEHYDROGENASE SUBUNIT ALPHA, MITOCHONDRIAL"/>
    <property type="match status" value="1"/>
</dbReference>
<keyword evidence="4 6" id="KW-0670">Pyruvate</keyword>
<dbReference type="RefSeq" id="WP_100859763.1">
    <property type="nucleotide sequence ID" value="NZ_PGCP01000013.1"/>
</dbReference>